<dbReference type="AlphaFoldDB" id="A0A9D4UR25"/>
<evidence type="ECO:0000256" key="1">
    <source>
        <dbReference type="ARBA" id="ARBA00006471"/>
    </source>
</evidence>
<dbReference type="GO" id="GO:0006412">
    <property type="term" value="P:translation"/>
    <property type="evidence" value="ECO:0007669"/>
    <property type="project" value="InterPro"/>
</dbReference>
<evidence type="ECO:0000256" key="3">
    <source>
        <dbReference type="ARBA" id="ARBA00023274"/>
    </source>
</evidence>
<dbReference type="InterPro" id="IPR035987">
    <property type="entry name" value="Ribosomal_uS8_sf"/>
</dbReference>
<keyword evidence="2" id="KW-0689">Ribosomal protein</keyword>
<dbReference type="PANTHER" id="PTHR11758">
    <property type="entry name" value="40S RIBOSOMAL PROTEIN S15A"/>
    <property type="match status" value="1"/>
</dbReference>
<dbReference type="FunFam" id="3.30.1490.10:FF:000002">
    <property type="entry name" value="40S ribosomal protein S15a"/>
    <property type="match status" value="1"/>
</dbReference>
<dbReference type="Gene3D" id="3.30.1370.30">
    <property type="match status" value="1"/>
</dbReference>
<keyword evidence="5" id="KW-1185">Reference proteome</keyword>
<dbReference type="EMBL" id="JABFUD020000012">
    <property type="protein sequence ID" value="KAI5072151.1"/>
    <property type="molecule type" value="Genomic_DNA"/>
</dbReference>
<dbReference type="GO" id="GO:1990904">
    <property type="term" value="C:ribonucleoprotein complex"/>
    <property type="evidence" value="ECO:0007669"/>
    <property type="project" value="UniProtKB-KW"/>
</dbReference>
<dbReference type="Gene3D" id="3.30.1490.10">
    <property type="match status" value="1"/>
</dbReference>
<dbReference type="Proteomes" id="UP000886520">
    <property type="component" value="Chromosome 12"/>
</dbReference>
<dbReference type="Pfam" id="PF00410">
    <property type="entry name" value="Ribosomal_S8"/>
    <property type="match status" value="1"/>
</dbReference>
<accession>A0A9D4UR25</accession>
<proteinExistence type="inferred from homology"/>
<dbReference type="NCBIfam" id="NF003115">
    <property type="entry name" value="PRK04034.1"/>
    <property type="match status" value="1"/>
</dbReference>
<evidence type="ECO:0000256" key="2">
    <source>
        <dbReference type="ARBA" id="ARBA00022980"/>
    </source>
</evidence>
<comment type="caution">
    <text evidence="4">The sequence shown here is derived from an EMBL/GenBank/DDBJ whole genome shotgun (WGS) entry which is preliminary data.</text>
</comment>
<gene>
    <name evidence="4" type="ORF">GOP47_0012257</name>
</gene>
<dbReference type="InterPro" id="IPR000630">
    <property type="entry name" value="Ribosomal_uS8"/>
</dbReference>
<protein>
    <recommendedName>
        <fullName evidence="6">30S ribosomal protein S8</fullName>
    </recommendedName>
</protein>
<name>A0A9D4UR25_ADICA</name>
<reference evidence="4" key="1">
    <citation type="submission" date="2021-01" db="EMBL/GenBank/DDBJ databases">
        <title>Adiantum capillus-veneris genome.</title>
        <authorList>
            <person name="Fang Y."/>
            <person name="Liao Q."/>
        </authorList>
    </citation>
    <scope>NUCLEOTIDE SEQUENCE</scope>
    <source>
        <strain evidence="4">H3</strain>
        <tissue evidence="4">Leaf</tissue>
    </source>
</reference>
<dbReference type="GO" id="GO:0005840">
    <property type="term" value="C:ribosome"/>
    <property type="evidence" value="ECO:0007669"/>
    <property type="project" value="UniProtKB-KW"/>
</dbReference>
<organism evidence="4 5">
    <name type="scientific">Adiantum capillus-veneris</name>
    <name type="common">Maidenhair fern</name>
    <dbReference type="NCBI Taxonomy" id="13818"/>
    <lineage>
        <taxon>Eukaryota</taxon>
        <taxon>Viridiplantae</taxon>
        <taxon>Streptophyta</taxon>
        <taxon>Embryophyta</taxon>
        <taxon>Tracheophyta</taxon>
        <taxon>Polypodiopsida</taxon>
        <taxon>Polypodiidae</taxon>
        <taxon>Polypodiales</taxon>
        <taxon>Pteridineae</taxon>
        <taxon>Pteridaceae</taxon>
        <taxon>Vittarioideae</taxon>
        <taxon>Adiantum</taxon>
    </lineage>
</organism>
<dbReference type="GO" id="GO:0003735">
    <property type="term" value="F:structural constituent of ribosome"/>
    <property type="evidence" value="ECO:0007669"/>
    <property type="project" value="InterPro"/>
</dbReference>
<evidence type="ECO:0008006" key="6">
    <source>
        <dbReference type="Google" id="ProtNLM"/>
    </source>
</evidence>
<dbReference type="OrthoDB" id="10250260at2759"/>
<evidence type="ECO:0000313" key="5">
    <source>
        <dbReference type="Proteomes" id="UP000886520"/>
    </source>
</evidence>
<sequence>MGRSGVLNDALRTMYNAERRFKRQVVLKTTSNLLENFLAVMQKHGFVGDVRREEENRVARLHVELHGRLNKVGACTPRYEVGVPKIKRWADRLLPMKQFGYVVLTTSRGVMDHEEAQERRVGGQLLGFFY</sequence>
<keyword evidence="3" id="KW-0687">Ribonucleoprotein</keyword>
<comment type="similarity">
    <text evidence="1">Belongs to the universal ribosomal protein uS8 family.</text>
</comment>
<dbReference type="SUPFAM" id="SSF56047">
    <property type="entry name" value="Ribosomal protein S8"/>
    <property type="match status" value="1"/>
</dbReference>
<evidence type="ECO:0000313" key="4">
    <source>
        <dbReference type="EMBL" id="KAI5072151.1"/>
    </source>
</evidence>